<feature type="chain" id="PRO_5046815744" evidence="1">
    <location>
        <begin position="24"/>
        <end position="168"/>
    </location>
</feature>
<evidence type="ECO:0000313" key="3">
    <source>
        <dbReference type="Proteomes" id="UP000830375"/>
    </source>
</evidence>
<proteinExistence type="predicted"/>
<keyword evidence="1" id="KW-0732">Signal</keyword>
<evidence type="ECO:0000256" key="1">
    <source>
        <dbReference type="SAM" id="SignalP"/>
    </source>
</evidence>
<protein>
    <submittedName>
        <fullName evidence="2">SLAM family member 7</fullName>
    </submittedName>
</protein>
<keyword evidence="3" id="KW-1185">Reference proteome</keyword>
<gene>
    <name evidence="2" type="ORF">H4Q32_005613</name>
</gene>
<evidence type="ECO:0000313" key="2">
    <source>
        <dbReference type="EMBL" id="KAI2668805.1"/>
    </source>
</evidence>
<comment type="caution">
    <text evidence="2">The sequence shown here is derived from an EMBL/GenBank/DDBJ whole genome shotgun (WGS) entry which is preliminary data.</text>
</comment>
<dbReference type="Proteomes" id="UP000830375">
    <property type="component" value="Unassembled WGS sequence"/>
</dbReference>
<organism evidence="2 3">
    <name type="scientific">Labeo rohita</name>
    <name type="common">Indian major carp</name>
    <name type="synonym">Cyprinus rohita</name>
    <dbReference type="NCBI Taxonomy" id="84645"/>
    <lineage>
        <taxon>Eukaryota</taxon>
        <taxon>Metazoa</taxon>
        <taxon>Chordata</taxon>
        <taxon>Craniata</taxon>
        <taxon>Vertebrata</taxon>
        <taxon>Euteleostomi</taxon>
        <taxon>Actinopterygii</taxon>
        <taxon>Neopterygii</taxon>
        <taxon>Teleostei</taxon>
        <taxon>Ostariophysi</taxon>
        <taxon>Cypriniformes</taxon>
        <taxon>Cyprinidae</taxon>
        <taxon>Labeoninae</taxon>
        <taxon>Labeonini</taxon>
        <taxon>Labeo</taxon>
    </lineage>
</organism>
<feature type="signal peptide" evidence="1">
    <location>
        <begin position="1"/>
        <end position="23"/>
    </location>
</feature>
<reference evidence="2 3" key="1">
    <citation type="submission" date="2022-01" db="EMBL/GenBank/DDBJ databases">
        <title>A high-quality chromosome-level genome assembly of rohu carp, Labeo rohita.</title>
        <authorList>
            <person name="Arick M.A. II"/>
            <person name="Hsu C.-Y."/>
            <person name="Magbanua Z."/>
            <person name="Pechanova O."/>
            <person name="Grover C."/>
            <person name="Miller E."/>
            <person name="Thrash A."/>
            <person name="Ezzel L."/>
            <person name="Alam S."/>
            <person name="Benzie J."/>
            <person name="Hamilton M."/>
            <person name="Karsi A."/>
            <person name="Lawrence M.L."/>
            <person name="Peterson D.G."/>
        </authorList>
    </citation>
    <scope>NUCLEOTIDE SEQUENCE [LARGE SCALE GENOMIC DNA]</scope>
    <source>
        <strain evidence="3">BAU-BD-2019</strain>
        <tissue evidence="2">Blood</tissue>
    </source>
</reference>
<accession>A0ABQ8N1F4</accession>
<name>A0ABQ8N1F4_LABRO</name>
<dbReference type="EMBL" id="JACTAM010000001">
    <property type="protein sequence ID" value="KAI2668805.1"/>
    <property type="molecule type" value="Genomic_DNA"/>
</dbReference>
<sequence>MLPLGYWTIVIFAVFNAIGAASGQNEKEVFGALGGEVSFGPGKLNPPVTSIIWKQISSTAVTKAIEWDDDALVPKPEIKIDRPDNLPNVVYLICEYDGQIIWKNSAGENLVIANHHPKGKFITVKQNGNPESYYTCTVVNAVSNATSDPVYKRDLFEGKIVIYLSIIY</sequence>